<evidence type="ECO:0000313" key="3">
    <source>
        <dbReference type="Proteomes" id="UP000441585"/>
    </source>
</evidence>
<name>A0A6I2M9F9_9BACI</name>
<dbReference type="AlphaFoldDB" id="A0A6I2M9F9"/>
<accession>A0A6I2M9F9</accession>
<keyword evidence="1" id="KW-1133">Transmembrane helix</keyword>
<comment type="caution">
    <text evidence="2">The sequence shown here is derived from an EMBL/GenBank/DDBJ whole genome shotgun (WGS) entry which is preliminary data.</text>
</comment>
<evidence type="ECO:0008006" key="4">
    <source>
        <dbReference type="Google" id="ProtNLM"/>
    </source>
</evidence>
<protein>
    <recommendedName>
        <fullName evidence="4">Zinc-finger domain-containing protein</fullName>
    </recommendedName>
</protein>
<reference evidence="2 3" key="1">
    <citation type="submission" date="2019-11" db="EMBL/GenBank/DDBJ databases">
        <title>Bacillus idriensis genome.</title>
        <authorList>
            <person name="Konopka E.N."/>
            <person name="Newman J.D."/>
        </authorList>
    </citation>
    <scope>NUCLEOTIDE SEQUENCE [LARGE SCALE GENOMIC DNA]</scope>
    <source>
        <strain evidence="2 3">DSM 19097</strain>
    </source>
</reference>
<evidence type="ECO:0000313" key="2">
    <source>
        <dbReference type="EMBL" id="MRX53051.1"/>
    </source>
</evidence>
<dbReference type="InterPro" id="IPR029046">
    <property type="entry name" value="LolA/LolB/LppX"/>
</dbReference>
<keyword evidence="1" id="KW-0812">Transmembrane</keyword>
<keyword evidence="3" id="KW-1185">Reference proteome</keyword>
<proteinExistence type="predicted"/>
<feature type="transmembrane region" description="Helical" evidence="1">
    <location>
        <begin position="72"/>
        <end position="91"/>
    </location>
</feature>
<gene>
    <name evidence="2" type="ORF">GJU41_03640</name>
</gene>
<dbReference type="Proteomes" id="UP000441585">
    <property type="component" value="Unassembled WGS sequence"/>
</dbReference>
<dbReference type="SUPFAM" id="SSF89392">
    <property type="entry name" value="Prokaryotic lipoproteins and lipoprotein localization factors"/>
    <property type="match status" value="1"/>
</dbReference>
<dbReference type="EMBL" id="WKKF01000001">
    <property type="protein sequence ID" value="MRX53051.1"/>
    <property type="molecule type" value="Genomic_DNA"/>
</dbReference>
<keyword evidence="1" id="KW-0472">Membrane</keyword>
<sequence length="304" mass="35301">MNCVKCQEKILTFDQLSESEQDALLEHIEECEECSEAFEHFLQLEEALDIILEDEAIVLLQQKKQKPNPYKYLKRAALICASLFILCLAAWNTPPVKAAIERALNELIGDKFLEMDKPLEHKDEDKKKKKDTELVIRTVKETPNGNKMITYESGQKNRNEYANGNFEVSDGSVRITYFKDEKIYTLEPLDGTISQMTQDIFKDLDPSQIKHLGETTYVGRKADMYEITFDDGWIAEYWFDKETNWIINEYRIENGKKLPNDDGPKLIEFKVIEAEKDHKLFDTSPPEGAELVEFDPMRILKLDD</sequence>
<organism evidence="2 3">
    <name type="scientific">Metabacillus idriensis</name>
    <dbReference type="NCBI Taxonomy" id="324768"/>
    <lineage>
        <taxon>Bacteria</taxon>
        <taxon>Bacillati</taxon>
        <taxon>Bacillota</taxon>
        <taxon>Bacilli</taxon>
        <taxon>Bacillales</taxon>
        <taxon>Bacillaceae</taxon>
        <taxon>Metabacillus</taxon>
    </lineage>
</organism>
<dbReference type="RefSeq" id="WP_070876840.1">
    <property type="nucleotide sequence ID" value="NZ_CAJGAA010000001.1"/>
</dbReference>
<evidence type="ECO:0000256" key="1">
    <source>
        <dbReference type="SAM" id="Phobius"/>
    </source>
</evidence>